<organism evidence="1 2">
    <name type="scientific">Capsicum annuum</name>
    <name type="common">Capsicum pepper</name>
    <dbReference type="NCBI Taxonomy" id="4072"/>
    <lineage>
        <taxon>Eukaryota</taxon>
        <taxon>Viridiplantae</taxon>
        <taxon>Streptophyta</taxon>
        <taxon>Embryophyta</taxon>
        <taxon>Tracheophyta</taxon>
        <taxon>Spermatophyta</taxon>
        <taxon>Magnoliopsida</taxon>
        <taxon>eudicotyledons</taxon>
        <taxon>Gunneridae</taxon>
        <taxon>Pentapetalae</taxon>
        <taxon>asterids</taxon>
        <taxon>lamiids</taxon>
        <taxon>Solanales</taxon>
        <taxon>Solanaceae</taxon>
        <taxon>Solanoideae</taxon>
        <taxon>Capsiceae</taxon>
        <taxon>Capsicum</taxon>
    </lineage>
</organism>
<dbReference type="Gramene" id="PHT84005">
    <property type="protein sequence ID" value="PHT84005"/>
    <property type="gene ID" value="T459_12448"/>
</dbReference>
<sequence length="135" mass="15831">MQSWICGAFEDILNFEKFRDKENIDSRFKFVISKLIEKLGKLENLVESSQCNKSTSFNEVGKLIAETSEEVDKPRVSKEDDNCVDMKFKKFEEEIEKMKEREKKWRSNMAKGRTKDNALFSTVFRCYAVVIATSY</sequence>
<dbReference type="EMBL" id="AYRZ02000004">
    <property type="protein sequence ID" value="PHT84005.1"/>
    <property type="molecule type" value="Genomic_DNA"/>
</dbReference>
<evidence type="ECO:0000313" key="1">
    <source>
        <dbReference type="EMBL" id="PHT84005.1"/>
    </source>
</evidence>
<evidence type="ECO:0000313" key="2">
    <source>
        <dbReference type="Proteomes" id="UP000222542"/>
    </source>
</evidence>
<name>A0A2G2ZPX4_CAPAN</name>
<reference evidence="1 2" key="2">
    <citation type="journal article" date="2017" name="Genome Biol.">
        <title>New reference genome sequences of hot pepper reveal the massive evolution of plant disease-resistance genes by retroduplication.</title>
        <authorList>
            <person name="Kim S."/>
            <person name="Park J."/>
            <person name="Yeom S.I."/>
            <person name="Kim Y.M."/>
            <person name="Seo E."/>
            <person name="Kim K.T."/>
            <person name="Kim M.S."/>
            <person name="Lee J.M."/>
            <person name="Cheong K."/>
            <person name="Shin H.S."/>
            <person name="Kim S.B."/>
            <person name="Han K."/>
            <person name="Lee J."/>
            <person name="Park M."/>
            <person name="Lee H.A."/>
            <person name="Lee H.Y."/>
            <person name="Lee Y."/>
            <person name="Oh S."/>
            <person name="Lee J.H."/>
            <person name="Choi E."/>
            <person name="Choi E."/>
            <person name="Lee S.E."/>
            <person name="Jeon J."/>
            <person name="Kim H."/>
            <person name="Choi G."/>
            <person name="Song H."/>
            <person name="Lee J."/>
            <person name="Lee S.C."/>
            <person name="Kwon J.K."/>
            <person name="Lee H.Y."/>
            <person name="Koo N."/>
            <person name="Hong Y."/>
            <person name="Kim R.W."/>
            <person name="Kang W.H."/>
            <person name="Huh J.H."/>
            <person name="Kang B.C."/>
            <person name="Yang T.J."/>
            <person name="Lee Y.H."/>
            <person name="Bennetzen J.L."/>
            <person name="Choi D."/>
        </authorList>
    </citation>
    <scope>NUCLEOTIDE SEQUENCE [LARGE SCALE GENOMIC DNA]</scope>
    <source>
        <strain evidence="2">cv. CM334</strain>
    </source>
</reference>
<accession>A0A2G2ZPX4</accession>
<keyword evidence="2" id="KW-1185">Reference proteome</keyword>
<dbReference type="Proteomes" id="UP000222542">
    <property type="component" value="Unassembled WGS sequence"/>
</dbReference>
<reference evidence="1 2" key="1">
    <citation type="journal article" date="2014" name="Nat. Genet.">
        <title>Genome sequence of the hot pepper provides insights into the evolution of pungency in Capsicum species.</title>
        <authorList>
            <person name="Kim S."/>
            <person name="Park M."/>
            <person name="Yeom S.I."/>
            <person name="Kim Y.M."/>
            <person name="Lee J.M."/>
            <person name="Lee H.A."/>
            <person name="Seo E."/>
            <person name="Choi J."/>
            <person name="Cheong K."/>
            <person name="Kim K.T."/>
            <person name="Jung K."/>
            <person name="Lee G.W."/>
            <person name="Oh S.K."/>
            <person name="Bae C."/>
            <person name="Kim S.B."/>
            <person name="Lee H.Y."/>
            <person name="Kim S.Y."/>
            <person name="Kim M.S."/>
            <person name="Kang B.C."/>
            <person name="Jo Y.D."/>
            <person name="Yang H.B."/>
            <person name="Jeong H.J."/>
            <person name="Kang W.H."/>
            <person name="Kwon J.K."/>
            <person name="Shin C."/>
            <person name="Lim J.Y."/>
            <person name="Park J.H."/>
            <person name="Huh J.H."/>
            <person name="Kim J.S."/>
            <person name="Kim B.D."/>
            <person name="Cohen O."/>
            <person name="Paran I."/>
            <person name="Suh M.C."/>
            <person name="Lee S.B."/>
            <person name="Kim Y.K."/>
            <person name="Shin Y."/>
            <person name="Noh S.J."/>
            <person name="Park J."/>
            <person name="Seo Y.S."/>
            <person name="Kwon S.Y."/>
            <person name="Kim H.A."/>
            <person name="Park J.M."/>
            <person name="Kim H.J."/>
            <person name="Choi S.B."/>
            <person name="Bosland P.W."/>
            <person name="Reeves G."/>
            <person name="Jo S.H."/>
            <person name="Lee B.W."/>
            <person name="Cho H.T."/>
            <person name="Choi H.S."/>
            <person name="Lee M.S."/>
            <person name="Yu Y."/>
            <person name="Do Choi Y."/>
            <person name="Park B.S."/>
            <person name="van Deynze A."/>
            <person name="Ashrafi H."/>
            <person name="Hill T."/>
            <person name="Kim W.T."/>
            <person name="Pai H.S."/>
            <person name="Ahn H.K."/>
            <person name="Yeam I."/>
            <person name="Giovannoni J.J."/>
            <person name="Rose J.K."/>
            <person name="Sorensen I."/>
            <person name="Lee S.J."/>
            <person name="Kim R.W."/>
            <person name="Choi I.Y."/>
            <person name="Choi B.S."/>
            <person name="Lim J.S."/>
            <person name="Lee Y.H."/>
            <person name="Choi D."/>
        </authorList>
    </citation>
    <scope>NUCLEOTIDE SEQUENCE [LARGE SCALE GENOMIC DNA]</scope>
    <source>
        <strain evidence="2">cv. CM334</strain>
    </source>
</reference>
<gene>
    <name evidence="1" type="ORF">T459_12448</name>
</gene>
<comment type="caution">
    <text evidence="1">The sequence shown here is derived from an EMBL/GenBank/DDBJ whole genome shotgun (WGS) entry which is preliminary data.</text>
</comment>
<proteinExistence type="predicted"/>
<dbReference type="AlphaFoldDB" id="A0A2G2ZPX4"/>
<protein>
    <submittedName>
        <fullName evidence="1">Uncharacterized protein</fullName>
    </submittedName>
</protein>